<feature type="signal peptide" evidence="9">
    <location>
        <begin position="1"/>
        <end position="23"/>
    </location>
</feature>
<evidence type="ECO:0000256" key="3">
    <source>
        <dbReference type="ARBA" id="ARBA00022723"/>
    </source>
</evidence>
<evidence type="ECO:0000256" key="4">
    <source>
        <dbReference type="ARBA" id="ARBA00023002"/>
    </source>
</evidence>
<comment type="similarity">
    <text evidence="2 8">Belongs to the cytochrome P450 family.</text>
</comment>
<dbReference type="AlphaFoldDB" id="A0A2I1CT79"/>
<evidence type="ECO:0000313" key="11">
    <source>
        <dbReference type="Proteomes" id="UP000234254"/>
    </source>
</evidence>
<dbReference type="GO" id="GO:0016705">
    <property type="term" value="F:oxidoreductase activity, acting on paired donors, with incorporation or reduction of molecular oxygen"/>
    <property type="evidence" value="ECO:0007669"/>
    <property type="project" value="InterPro"/>
</dbReference>
<dbReference type="InterPro" id="IPR002401">
    <property type="entry name" value="Cyt_P450_E_grp-I"/>
</dbReference>
<keyword evidence="6 8" id="KW-0503">Monooxygenase</keyword>
<dbReference type="PANTHER" id="PTHR24305:SF232">
    <property type="entry name" value="P450, PUTATIVE (EUROFUNG)-RELATED"/>
    <property type="match status" value="1"/>
</dbReference>
<evidence type="ECO:0000256" key="6">
    <source>
        <dbReference type="ARBA" id="ARBA00023033"/>
    </source>
</evidence>
<organism evidence="10 11">
    <name type="scientific">Aspergillus campestris (strain IBT 28561)</name>
    <dbReference type="NCBI Taxonomy" id="1392248"/>
    <lineage>
        <taxon>Eukaryota</taxon>
        <taxon>Fungi</taxon>
        <taxon>Dikarya</taxon>
        <taxon>Ascomycota</taxon>
        <taxon>Pezizomycotina</taxon>
        <taxon>Eurotiomycetes</taxon>
        <taxon>Eurotiomycetidae</taxon>
        <taxon>Eurotiales</taxon>
        <taxon>Aspergillaceae</taxon>
        <taxon>Aspergillus</taxon>
        <taxon>Aspergillus subgen. Circumdati</taxon>
    </lineage>
</organism>
<dbReference type="PRINTS" id="PR00463">
    <property type="entry name" value="EP450I"/>
</dbReference>
<dbReference type="InterPro" id="IPR001128">
    <property type="entry name" value="Cyt_P450"/>
</dbReference>
<comment type="caution">
    <text evidence="10">The sequence shown here is derived from an EMBL/GenBank/DDBJ whole genome shotgun (WGS) entry which is preliminary data.</text>
</comment>
<gene>
    <name evidence="10" type="ORF">P168DRAFT_321887</name>
</gene>
<evidence type="ECO:0000256" key="7">
    <source>
        <dbReference type="PIRSR" id="PIRSR602401-1"/>
    </source>
</evidence>
<dbReference type="GO" id="GO:0004497">
    <property type="term" value="F:monooxygenase activity"/>
    <property type="evidence" value="ECO:0007669"/>
    <property type="project" value="UniProtKB-KW"/>
</dbReference>
<evidence type="ECO:0000256" key="2">
    <source>
        <dbReference type="ARBA" id="ARBA00010617"/>
    </source>
</evidence>
<dbReference type="VEuPathDB" id="FungiDB:P168DRAFT_321887"/>
<dbReference type="GO" id="GO:0005506">
    <property type="term" value="F:iron ion binding"/>
    <property type="evidence" value="ECO:0007669"/>
    <property type="project" value="InterPro"/>
</dbReference>
<dbReference type="PANTHER" id="PTHR24305">
    <property type="entry name" value="CYTOCHROME P450"/>
    <property type="match status" value="1"/>
</dbReference>
<dbReference type="Pfam" id="PF00067">
    <property type="entry name" value="p450"/>
    <property type="match status" value="2"/>
</dbReference>
<keyword evidence="7 8" id="KW-0349">Heme</keyword>
<dbReference type="EMBL" id="MSFM01000013">
    <property type="protein sequence ID" value="PKY00828.1"/>
    <property type="molecule type" value="Genomic_DNA"/>
</dbReference>
<dbReference type="SUPFAM" id="SSF48264">
    <property type="entry name" value="Cytochrome P450"/>
    <property type="match status" value="1"/>
</dbReference>
<evidence type="ECO:0000256" key="5">
    <source>
        <dbReference type="ARBA" id="ARBA00023004"/>
    </source>
</evidence>
<evidence type="ECO:0000256" key="1">
    <source>
        <dbReference type="ARBA" id="ARBA00001971"/>
    </source>
</evidence>
<keyword evidence="11" id="KW-1185">Reference proteome</keyword>
<dbReference type="OrthoDB" id="1470350at2759"/>
<evidence type="ECO:0000256" key="8">
    <source>
        <dbReference type="RuleBase" id="RU000461"/>
    </source>
</evidence>
<feature type="binding site" description="axial binding residue" evidence="7">
    <location>
        <position position="531"/>
    </location>
    <ligand>
        <name>heme</name>
        <dbReference type="ChEBI" id="CHEBI:30413"/>
    </ligand>
    <ligandPart>
        <name>Fe</name>
        <dbReference type="ChEBI" id="CHEBI:18248"/>
    </ligandPart>
</feature>
<keyword evidence="3 7" id="KW-0479">Metal-binding</keyword>
<dbReference type="InterPro" id="IPR050121">
    <property type="entry name" value="Cytochrome_P450_monoxygenase"/>
</dbReference>
<dbReference type="PROSITE" id="PS00086">
    <property type="entry name" value="CYTOCHROME_P450"/>
    <property type="match status" value="1"/>
</dbReference>
<evidence type="ECO:0000313" key="10">
    <source>
        <dbReference type="EMBL" id="PKY00828.1"/>
    </source>
</evidence>
<dbReference type="RefSeq" id="XP_024689422.1">
    <property type="nucleotide sequence ID" value="XM_024840518.1"/>
</dbReference>
<feature type="chain" id="PRO_5014129469" evidence="9">
    <location>
        <begin position="24"/>
        <end position="586"/>
    </location>
</feature>
<keyword evidence="4 8" id="KW-0560">Oxidoreductase</keyword>
<dbReference type="InterPro" id="IPR017972">
    <property type="entry name" value="Cyt_P450_CS"/>
</dbReference>
<name>A0A2I1CT79_ASPC2</name>
<dbReference type="Proteomes" id="UP000234254">
    <property type="component" value="Unassembled WGS sequence"/>
</dbReference>
<reference evidence="10" key="1">
    <citation type="submission" date="2016-12" db="EMBL/GenBank/DDBJ databases">
        <title>The genomes of Aspergillus section Nigri reveals drivers in fungal speciation.</title>
        <authorList>
            <consortium name="DOE Joint Genome Institute"/>
            <person name="Vesth T.C."/>
            <person name="Nybo J."/>
            <person name="Theobald S."/>
            <person name="Brandl J."/>
            <person name="Frisvad J.C."/>
            <person name="Nielsen K.F."/>
            <person name="Lyhne E.K."/>
            <person name="Kogle M.E."/>
            <person name="Kuo A."/>
            <person name="Riley R."/>
            <person name="Clum A."/>
            <person name="Nolan M."/>
            <person name="Lipzen A."/>
            <person name="Salamov A."/>
            <person name="Henrissat B."/>
            <person name="Wiebenga A."/>
            <person name="De vries R.P."/>
            <person name="Grigoriev I.V."/>
            <person name="Mortensen U.H."/>
            <person name="Andersen M.R."/>
            <person name="Baker S.E."/>
        </authorList>
    </citation>
    <scope>NUCLEOTIDE SEQUENCE</scope>
    <source>
        <strain evidence="10">IBT 28561</strain>
    </source>
</reference>
<dbReference type="PRINTS" id="PR00385">
    <property type="entry name" value="P450"/>
</dbReference>
<keyword evidence="5 7" id="KW-0408">Iron</keyword>
<dbReference type="GO" id="GO:0020037">
    <property type="term" value="F:heme binding"/>
    <property type="evidence" value="ECO:0007669"/>
    <property type="project" value="InterPro"/>
</dbReference>
<dbReference type="InterPro" id="IPR036396">
    <property type="entry name" value="Cyt_P450_sf"/>
</dbReference>
<keyword evidence="9" id="KW-0732">Signal</keyword>
<accession>A0A2I1CT79</accession>
<sequence>MSTATATAIVLLLLALLYLGYWAALPSPLPDIPYNAASRHRLLGDIPDMMKEVSKTGDIVSWLRDQNLKSKSVISQIFIRPMGKPILLVSDYEEARDVMVNRIKDFDRTSLTAETFGGLLNRQQFTLKTGPEWKFHRRLVQDTMTPAFLSKVAAPSIYASSRRFVELWSIKEKLAGGQPFSATEDIFYSALDAVLAFSFGPSFPQNATDPQTNRLKDLLASELRSDGDAADADEAVHFPHAKIDEAIESMLELGDAMEQVKSAPSPRMKWWYVKATPTFKRWARIKDACIRREIEKAVEARGRHQRSSEGVAWERSAVDRIVDKEESQARREGRKPDFFSAAVMDEVFGFIVAGHDTMSTTLCWGVKLLADHADSQSQLRRDLFAAFGAAAAEKRAPTVEEIMQTSVPLLDATMEEILRCGGTVPIGDREAIRDTTLLGHRIPKGTLVFFLHNSHSMLLPARDVDDSRRSPRTLEAKERGQTRCWGDEDIAQFRPARWLVSKSQDDSDDTSLVFDSNAGPNIPFGLGVRACFGRRLAYVEFRIMLIMMIWHFELLKCPEAMSGYAGCLAVVNKPRRCFVRLRKVDI</sequence>
<evidence type="ECO:0000256" key="9">
    <source>
        <dbReference type="SAM" id="SignalP"/>
    </source>
</evidence>
<protein>
    <submittedName>
        <fullName evidence="10">Cytochrome P450</fullName>
    </submittedName>
</protein>
<dbReference type="Gene3D" id="1.10.630.10">
    <property type="entry name" value="Cytochrome P450"/>
    <property type="match status" value="1"/>
</dbReference>
<comment type="cofactor">
    <cofactor evidence="1 7">
        <name>heme</name>
        <dbReference type="ChEBI" id="CHEBI:30413"/>
    </cofactor>
</comment>
<dbReference type="GeneID" id="36548042"/>
<proteinExistence type="inferred from homology"/>